<organism evidence="2 3">
    <name type="scientific">Hypsizygus marmoreus</name>
    <name type="common">White beech mushroom</name>
    <name type="synonym">Agaricus marmoreus</name>
    <dbReference type="NCBI Taxonomy" id="39966"/>
    <lineage>
        <taxon>Eukaryota</taxon>
        <taxon>Fungi</taxon>
        <taxon>Dikarya</taxon>
        <taxon>Basidiomycota</taxon>
        <taxon>Agaricomycotina</taxon>
        <taxon>Agaricomycetes</taxon>
        <taxon>Agaricomycetidae</taxon>
        <taxon>Agaricales</taxon>
        <taxon>Tricholomatineae</taxon>
        <taxon>Lyophyllaceae</taxon>
        <taxon>Hypsizygus</taxon>
    </lineage>
</organism>
<dbReference type="PANTHER" id="PTHR21660:SF1">
    <property type="entry name" value="ACYL-COENZYME A THIOESTERASE 13"/>
    <property type="match status" value="1"/>
</dbReference>
<dbReference type="InterPro" id="IPR029069">
    <property type="entry name" value="HotDog_dom_sf"/>
</dbReference>
<reference evidence="2" key="1">
    <citation type="submission" date="2018-04" db="EMBL/GenBank/DDBJ databases">
        <title>Whole genome sequencing of Hypsizygus marmoreus.</title>
        <authorList>
            <person name="Choi I.-G."/>
            <person name="Min B."/>
            <person name="Kim J.-G."/>
            <person name="Kim S."/>
            <person name="Oh Y.-L."/>
            <person name="Kong W.-S."/>
            <person name="Park H."/>
            <person name="Jeong J."/>
            <person name="Song E.-S."/>
        </authorList>
    </citation>
    <scope>NUCLEOTIDE SEQUENCE [LARGE SCALE GENOMIC DNA]</scope>
    <source>
        <strain evidence="2">51987-8</strain>
    </source>
</reference>
<dbReference type="Proteomes" id="UP000076154">
    <property type="component" value="Unassembled WGS sequence"/>
</dbReference>
<dbReference type="CDD" id="cd03443">
    <property type="entry name" value="PaaI_thioesterase"/>
    <property type="match status" value="1"/>
</dbReference>
<comment type="caution">
    <text evidence="2">The sequence shown here is derived from an EMBL/GenBank/DDBJ whole genome shotgun (WGS) entry which is preliminary data.</text>
</comment>
<dbReference type="EMBL" id="LUEZ02000071">
    <property type="protein sequence ID" value="RDB19954.1"/>
    <property type="molecule type" value="Genomic_DNA"/>
</dbReference>
<dbReference type="GO" id="GO:0047617">
    <property type="term" value="F:fatty acyl-CoA hydrolase activity"/>
    <property type="evidence" value="ECO:0007669"/>
    <property type="project" value="InterPro"/>
</dbReference>
<evidence type="ECO:0000313" key="2">
    <source>
        <dbReference type="EMBL" id="RDB19954.1"/>
    </source>
</evidence>
<keyword evidence="1" id="KW-0378">Hydrolase</keyword>
<dbReference type="InterPro" id="IPR039298">
    <property type="entry name" value="ACOT13"/>
</dbReference>
<evidence type="ECO:0000256" key="1">
    <source>
        <dbReference type="ARBA" id="ARBA00022801"/>
    </source>
</evidence>
<name>A0A369JKM6_HYPMA</name>
<protein>
    <submittedName>
        <fullName evidence="2">Acyl-coenzyme A thioesterase 13</fullName>
    </submittedName>
</protein>
<sequence length="190" mass="20680">MSSEAAQAILQTWFPDKVISQISGNASPEIKQLPLRWLAVFHGRKGSFANSISSRVKVVEVSVIRNPEDPRKTEGRVVCEIDVTEDMLNGSGVMHEGCSVFLIDECSVCSLVTLNAAEGRDSRPGVSQAINTVFHHPAKLGAKLRIVNTSMMAGVEMTSCRSEIWDVGNHRLVASGVQLQMSPSKPLNYT</sequence>
<dbReference type="InParanoid" id="A0A369JKM6"/>
<keyword evidence="3" id="KW-1185">Reference proteome</keyword>
<dbReference type="AlphaFoldDB" id="A0A369JKM6"/>
<dbReference type="PANTHER" id="PTHR21660">
    <property type="entry name" value="THIOESTERASE SUPERFAMILY MEMBER-RELATED"/>
    <property type="match status" value="1"/>
</dbReference>
<gene>
    <name evidence="2" type="primary">ACOT13_0</name>
    <name evidence="2" type="ORF">Hypma_013014</name>
</gene>
<dbReference type="Gene3D" id="3.10.129.10">
    <property type="entry name" value="Hotdog Thioesterase"/>
    <property type="match status" value="1"/>
</dbReference>
<dbReference type="SUPFAM" id="SSF54637">
    <property type="entry name" value="Thioesterase/thiol ester dehydrase-isomerase"/>
    <property type="match status" value="1"/>
</dbReference>
<accession>A0A369JKM6</accession>
<dbReference type="STRING" id="39966.A0A369JKM6"/>
<dbReference type="OrthoDB" id="2831072at2759"/>
<proteinExistence type="predicted"/>
<evidence type="ECO:0000313" key="3">
    <source>
        <dbReference type="Proteomes" id="UP000076154"/>
    </source>
</evidence>